<dbReference type="AlphaFoldDB" id="A0A6J4LHG2"/>
<evidence type="ECO:0000256" key="1">
    <source>
        <dbReference type="SAM" id="Phobius"/>
    </source>
</evidence>
<reference evidence="2" key="1">
    <citation type="submission" date="2020-02" db="EMBL/GenBank/DDBJ databases">
        <authorList>
            <person name="Meier V. D."/>
        </authorList>
    </citation>
    <scope>NUCLEOTIDE SEQUENCE</scope>
    <source>
        <strain evidence="2">AVDCRST_MAG11</strain>
    </source>
</reference>
<feature type="transmembrane region" description="Helical" evidence="1">
    <location>
        <begin position="20"/>
        <end position="40"/>
    </location>
</feature>
<name>A0A6J4LHG2_9BACT</name>
<evidence type="ECO:0008006" key="3">
    <source>
        <dbReference type="Google" id="ProtNLM"/>
    </source>
</evidence>
<keyword evidence="1" id="KW-1133">Transmembrane helix</keyword>
<organism evidence="2">
    <name type="scientific">uncultured Gemmatimonadaceae bacterium</name>
    <dbReference type="NCBI Taxonomy" id="246130"/>
    <lineage>
        <taxon>Bacteria</taxon>
        <taxon>Pseudomonadati</taxon>
        <taxon>Gemmatimonadota</taxon>
        <taxon>Gemmatimonadia</taxon>
        <taxon>Gemmatimonadales</taxon>
        <taxon>Gemmatimonadaceae</taxon>
        <taxon>environmental samples</taxon>
    </lineage>
</organism>
<accession>A0A6J4LHG2</accession>
<protein>
    <recommendedName>
        <fullName evidence="3">Oxalate:formate antiporter</fullName>
    </recommendedName>
</protein>
<gene>
    <name evidence="2" type="ORF">AVDCRST_MAG11-2579</name>
</gene>
<evidence type="ECO:0000313" key="2">
    <source>
        <dbReference type="EMBL" id="CAA9333333.1"/>
    </source>
</evidence>
<keyword evidence="1" id="KW-0472">Membrane</keyword>
<dbReference type="EMBL" id="CADCTU010000575">
    <property type="protein sequence ID" value="CAA9333333.1"/>
    <property type="molecule type" value="Genomic_DNA"/>
</dbReference>
<keyword evidence="1" id="KW-0812">Transmembrane</keyword>
<proteinExistence type="predicted"/>
<sequence>METQHVNEPTARTAAPPAGTALRLALSWGLVSIPLVWGVYQTVVKSMALFE</sequence>